<dbReference type="EMBL" id="LWHQ01000011">
    <property type="protein sequence ID" value="OAS26271.1"/>
    <property type="molecule type" value="Genomic_DNA"/>
</dbReference>
<reference evidence="1 2" key="1">
    <citation type="submission" date="2016-04" db="EMBL/GenBank/DDBJ databases">
        <authorList>
            <person name="Evans L.H."/>
            <person name="Alamgir A."/>
            <person name="Owens N."/>
            <person name="Weber N.D."/>
            <person name="Virtaneva K."/>
            <person name="Barbian K."/>
            <person name="Babar A."/>
            <person name="Rosenke K."/>
        </authorList>
    </citation>
    <scope>NUCLEOTIDE SEQUENCE [LARGE SCALE GENOMIC DNA]</scope>
    <source>
        <strain evidence="1 2">PMB02</strain>
    </source>
</reference>
<dbReference type="AlphaFoldDB" id="A0A179SHB4"/>
<name>A0A179SHB4_9HYPH</name>
<dbReference type="Proteomes" id="UP000078316">
    <property type="component" value="Unassembled WGS sequence"/>
</dbReference>
<proteinExistence type="predicted"/>
<gene>
    <name evidence="1" type="ORF">A5481_06010</name>
</gene>
<comment type="caution">
    <text evidence="1">The sequence shown here is derived from an EMBL/GenBank/DDBJ whole genome shotgun (WGS) entry which is preliminary data.</text>
</comment>
<evidence type="ECO:0000313" key="1">
    <source>
        <dbReference type="EMBL" id="OAS26271.1"/>
    </source>
</evidence>
<protein>
    <submittedName>
        <fullName evidence="1">Uncharacterized protein</fullName>
    </submittedName>
</protein>
<evidence type="ECO:0000313" key="2">
    <source>
        <dbReference type="Proteomes" id="UP000078316"/>
    </source>
</evidence>
<dbReference type="STRING" id="427683.A5481_06010"/>
<sequence length="76" mass="8355">MGVLRAMWNLISRRSQDRAAEQAAVSAALRAERAKTVAQIHDIEVQAARLSGSDALMMKHLEQTLAIAGRSRKGRQ</sequence>
<organism evidence="1 2">
    <name type="scientific">Methylobacterium platani</name>
    <dbReference type="NCBI Taxonomy" id="427683"/>
    <lineage>
        <taxon>Bacteria</taxon>
        <taxon>Pseudomonadati</taxon>
        <taxon>Pseudomonadota</taxon>
        <taxon>Alphaproteobacteria</taxon>
        <taxon>Hyphomicrobiales</taxon>
        <taxon>Methylobacteriaceae</taxon>
        <taxon>Methylobacterium</taxon>
    </lineage>
</organism>
<accession>A0A179SHB4</accession>